<dbReference type="PANTHER" id="PTHR23417:SF21">
    <property type="entry name" value="TRNA (GUANINE-N(7)-)-METHYLTRANSFERASE"/>
    <property type="match status" value="1"/>
</dbReference>
<reference evidence="8 9" key="1">
    <citation type="journal article" date="2021" name="Microorganisms">
        <title>Genome Evolution of Filamentous Cyanobacterium Nostoc Species: From Facultative Symbiosis to Free Living.</title>
        <authorList>
            <person name="Huo D."/>
            <person name="Li H."/>
            <person name="Cai F."/>
            <person name="Guo X."/>
            <person name="Qiao Z."/>
            <person name="Wang W."/>
            <person name="Yu G."/>
            <person name="Li R."/>
        </authorList>
    </citation>
    <scope>NUCLEOTIDE SEQUENCE [LARGE SCALE GENOMIC DNA]</scope>
    <source>
        <strain evidence="8 9">CHAB 5714</strain>
    </source>
</reference>
<dbReference type="CDD" id="cd02440">
    <property type="entry name" value="AdoMet_MTases"/>
    <property type="match status" value="1"/>
</dbReference>
<evidence type="ECO:0000256" key="3">
    <source>
        <dbReference type="ARBA" id="ARBA00022603"/>
    </source>
</evidence>
<evidence type="ECO:0000256" key="6">
    <source>
        <dbReference type="ARBA" id="ARBA00022694"/>
    </source>
</evidence>
<dbReference type="NCBIfam" id="TIGR00091">
    <property type="entry name" value="tRNA (guanosine(46)-N7)-methyltransferase TrmB"/>
    <property type="match status" value="1"/>
</dbReference>
<evidence type="ECO:0000256" key="2">
    <source>
        <dbReference type="ARBA" id="ARBA00003015"/>
    </source>
</evidence>
<comment type="caution">
    <text evidence="7">Lacks conserved residue(s) required for the propagation of feature annotation.</text>
</comment>
<dbReference type="Proteomes" id="UP001199525">
    <property type="component" value="Unassembled WGS sequence"/>
</dbReference>
<keyword evidence="5 7" id="KW-0949">S-adenosyl-L-methionine</keyword>
<dbReference type="EMBL" id="JAIVFQ010000081">
    <property type="protein sequence ID" value="MCC5603518.1"/>
    <property type="molecule type" value="Genomic_DNA"/>
</dbReference>
<comment type="function">
    <text evidence="2 7">Catalyzes the formation of N(7)-methylguanine at position 46 (m7G46) in tRNA.</text>
</comment>
<dbReference type="PROSITE" id="PS51625">
    <property type="entry name" value="SAM_MT_TRMB"/>
    <property type="match status" value="1"/>
</dbReference>
<dbReference type="Gene3D" id="3.40.50.150">
    <property type="entry name" value="Vaccinia Virus protein VP39"/>
    <property type="match status" value="1"/>
</dbReference>
<organism evidence="8 9">
    <name type="scientific">Nostoc favosum CHAB5714</name>
    <dbReference type="NCBI Taxonomy" id="2780399"/>
    <lineage>
        <taxon>Bacteria</taxon>
        <taxon>Bacillati</taxon>
        <taxon>Cyanobacteriota</taxon>
        <taxon>Cyanophyceae</taxon>
        <taxon>Nostocales</taxon>
        <taxon>Nostocaceae</taxon>
        <taxon>Nostoc</taxon>
        <taxon>Nostoc favosum</taxon>
    </lineage>
</organism>
<dbReference type="EC" id="2.1.1.33" evidence="7"/>
<evidence type="ECO:0000256" key="7">
    <source>
        <dbReference type="HAMAP-Rule" id="MF_01057"/>
    </source>
</evidence>
<comment type="caution">
    <text evidence="8">The sequence shown here is derived from an EMBL/GenBank/DDBJ whole genome shotgun (WGS) entry which is preliminary data.</text>
</comment>
<evidence type="ECO:0000256" key="1">
    <source>
        <dbReference type="ARBA" id="ARBA00000142"/>
    </source>
</evidence>
<keyword evidence="3 7" id="KW-0489">Methyltransferase</keyword>
<dbReference type="HAMAP" id="MF_01057">
    <property type="entry name" value="tRNA_methyltr_TrmB"/>
    <property type="match status" value="1"/>
</dbReference>
<evidence type="ECO:0000313" key="9">
    <source>
        <dbReference type="Proteomes" id="UP001199525"/>
    </source>
</evidence>
<feature type="binding site" evidence="7">
    <location>
        <position position="40"/>
    </location>
    <ligand>
        <name>S-adenosyl-L-methionine</name>
        <dbReference type="ChEBI" id="CHEBI:59789"/>
    </ligand>
</feature>
<comment type="similarity">
    <text evidence="7">Belongs to the class I-like SAM-binding methyltransferase superfamily. TrmB family.</text>
</comment>
<feature type="binding site" evidence="7">
    <location>
        <position position="92"/>
    </location>
    <ligand>
        <name>S-adenosyl-L-methionine</name>
        <dbReference type="ChEBI" id="CHEBI:59789"/>
    </ligand>
</feature>
<dbReference type="InterPro" id="IPR003358">
    <property type="entry name" value="tRNA_(Gua-N-7)_MeTrfase_Trmb"/>
</dbReference>
<protein>
    <recommendedName>
        <fullName evidence="7">tRNA (guanine-N(7)-)-methyltransferase</fullName>
        <ecNumber evidence="7">2.1.1.33</ecNumber>
    </recommendedName>
    <alternativeName>
        <fullName evidence="7">tRNA (guanine(46)-N(7))-methyltransferase</fullName>
    </alternativeName>
    <alternativeName>
        <fullName evidence="7">tRNA(m7G46)-methyltransferase</fullName>
    </alternativeName>
</protein>
<comment type="catalytic activity">
    <reaction evidence="1 7">
        <text>guanosine(46) in tRNA + S-adenosyl-L-methionine = N(7)-methylguanosine(46) in tRNA + S-adenosyl-L-homocysteine</text>
        <dbReference type="Rhea" id="RHEA:42708"/>
        <dbReference type="Rhea" id="RHEA-COMP:10188"/>
        <dbReference type="Rhea" id="RHEA-COMP:10189"/>
        <dbReference type="ChEBI" id="CHEBI:57856"/>
        <dbReference type="ChEBI" id="CHEBI:59789"/>
        <dbReference type="ChEBI" id="CHEBI:74269"/>
        <dbReference type="ChEBI" id="CHEBI:74480"/>
        <dbReference type="EC" id="2.1.1.33"/>
    </reaction>
</comment>
<dbReference type="InterPro" id="IPR029063">
    <property type="entry name" value="SAM-dependent_MTases_sf"/>
</dbReference>
<sequence length="217" mass="24638">MAAVRVRQHVNPLGKKYQTPASPQDLEKIYAKPNQPLHLDIGCAKGQFLVNMAQIELNWNFLGLEIREPLVVEANKLRSELGLTNLHYLFCNVNNSLHSVFSSLPPGSLQRVTIQFPDPWFKTRHAKRRVVQPELVAELANYLAVGGVVFLQSDMEFVAVEMRDRFAAHPAYQKVGTEEWLAENPLPVPTEREIGTQKKGEPVYRALFVRREVLNEG</sequence>
<feature type="binding site" evidence="7">
    <location>
        <position position="154"/>
    </location>
    <ligand>
        <name>substrate</name>
    </ligand>
</feature>
<evidence type="ECO:0000313" key="8">
    <source>
        <dbReference type="EMBL" id="MCC5603518.1"/>
    </source>
</evidence>
<dbReference type="GO" id="GO:0008176">
    <property type="term" value="F:tRNA (guanine(46)-N7)-methyltransferase activity"/>
    <property type="evidence" value="ECO:0007669"/>
    <property type="project" value="UniProtKB-EC"/>
</dbReference>
<comment type="pathway">
    <text evidence="7">tRNA modification; N(7)-methylguanine-tRNA biosynthesis.</text>
</comment>
<feature type="binding site" evidence="7">
    <location>
        <position position="65"/>
    </location>
    <ligand>
        <name>S-adenosyl-L-methionine</name>
        <dbReference type="ChEBI" id="CHEBI:59789"/>
    </ligand>
</feature>
<dbReference type="RefSeq" id="WP_229489227.1">
    <property type="nucleotide sequence ID" value="NZ_JAIVFQ010000081.1"/>
</dbReference>
<name>A0ABS8IH03_9NOSO</name>
<keyword evidence="4 7" id="KW-0808">Transferase</keyword>
<dbReference type="InterPro" id="IPR055361">
    <property type="entry name" value="tRNA_methyltr_TrmB_bact"/>
</dbReference>
<dbReference type="PANTHER" id="PTHR23417">
    <property type="entry name" value="3-DEOXY-D-MANNO-OCTULOSONIC-ACID TRANSFERASE/TRNA GUANINE-N 7 - -METHYLTRANSFERASE"/>
    <property type="match status" value="1"/>
</dbReference>
<dbReference type="SUPFAM" id="SSF53335">
    <property type="entry name" value="S-adenosyl-L-methionine-dependent methyltransferases"/>
    <property type="match status" value="1"/>
</dbReference>
<dbReference type="Pfam" id="PF02390">
    <property type="entry name" value="Methyltransf_4"/>
    <property type="match status" value="1"/>
</dbReference>
<evidence type="ECO:0000256" key="5">
    <source>
        <dbReference type="ARBA" id="ARBA00022691"/>
    </source>
</evidence>
<evidence type="ECO:0000256" key="4">
    <source>
        <dbReference type="ARBA" id="ARBA00022679"/>
    </source>
</evidence>
<feature type="binding site" evidence="7">
    <location>
        <position position="122"/>
    </location>
    <ligand>
        <name>substrate</name>
    </ligand>
</feature>
<gene>
    <name evidence="7 8" type="primary">trmB</name>
    <name evidence="8" type="ORF">LC586_31160</name>
</gene>
<accession>A0ABS8IH03</accession>
<feature type="binding site" evidence="7">
    <location>
        <position position="118"/>
    </location>
    <ligand>
        <name>S-adenosyl-L-methionine</name>
        <dbReference type="ChEBI" id="CHEBI:59789"/>
    </ligand>
</feature>
<proteinExistence type="inferred from homology"/>
<keyword evidence="9" id="KW-1185">Reference proteome</keyword>
<keyword evidence="6 7" id="KW-0819">tRNA processing</keyword>